<dbReference type="Proteomes" id="UP001145114">
    <property type="component" value="Unassembled WGS sequence"/>
</dbReference>
<proteinExistence type="predicted"/>
<keyword evidence="2" id="KW-1185">Reference proteome</keyword>
<protein>
    <submittedName>
        <fullName evidence="1">Uncharacterized protein</fullName>
    </submittedName>
</protein>
<sequence>MPAEEVLSQGTTTLGRSARYLQRALSLVGACLCTGTSASVYAFSTYGPALAQKLHLNTRQASIVAIAANFGFLFSGPLAGRATDIYGPKR</sequence>
<organism evidence="1 2">
    <name type="scientific">Spiromyces aspiralis</name>
    <dbReference type="NCBI Taxonomy" id="68401"/>
    <lineage>
        <taxon>Eukaryota</taxon>
        <taxon>Fungi</taxon>
        <taxon>Fungi incertae sedis</taxon>
        <taxon>Zoopagomycota</taxon>
        <taxon>Kickxellomycotina</taxon>
        <taxon>Kickxellomycetes</taxon>
        <taxon>Kickxellales</taxon>
        <taxon>Kickxellaceae</taxon>
        <taxon>Spiromyces</taxon>
    </lineage>
</organism>
<comment type="caution">
    <text evidence="1">The sequence shown here is derived from an EMBL/GenBank/DDBJ whole genome shotgun (WGS) entry which is preliminary data.</text>
</comment>
<evidence type="ECO:0000313" key="2">
    <source>
        <dbReference type="Proteomes" id="UP001145114"/>
    </source>
</evidence>
<name>A0ACC1HJR6_9FUNG</name>
<accession>A0ACC1HJR6</accession>
<dbReference type="EMBL" id="JAMZIH010006214">
    <property type="protein sequence ID" value="KAJ1674154.1"/>
    <property type="molecule type" value="Genomic_DNA"/>
</dbReference>
<gene>
    <name evidence="1" type="ORF">EV182_003851</name>
</gene>
<evidence type="ECO:0000313" key="1">
    <source>
        <dbReference type="EMBL" id="KAJ1674154.1"/>
    </source>
</evidence>
<reference evidence="1" key="1">
    <citation type="submission" date="2022-06" db="EMBL/GenBank/DDBJ databases">
        <title>Phylogenomic reconstructions and comparative analyses of Kickxellomycotina fungi.</title>
        <authorList>
            <person name="Reynolds N.K."/>
            <person name="Stajich J.E."/>
            <person name="Barry K."/>
            <person name="Grigoriev I.V."/>
            <person name="Crous P."/>
            <person name="Smith M.E."/>
        </authorList>
    </citation>
    <scope>NUCLEOTIDE SEQUENCE</scope>
    <source>
        <strain evidence="1">RSA 2271</strain>
    </source>
</reference>